<dbReference type="AlphaFoldDB" id="A0A0A9BI19"/>
<protein>
    <submittedName>
        <fullName evidence="1">Uncharacterized protein</fullName>
    </submittedName>
</protein>
<accession>A0A0A9BI19</accession>
<reference evidence="1" key="2">
    <citation type="journal article" date="2015" name="Data Brief">
        <title>Shoot transcriptome of the giant reed, Arundo donax.</title>
        <authorList>
            <person name="Barrero R.A."/>
            <person name="Guerrero F.D."/>
            <person name="Moolhuijzen P."/>
            <person name="Goolsby J.A."/>
            <person name="Tidwell J."/>
            <person name="Bellgard S.E."/>
            <person name="Bellgard M.I."/>
        </authorList>
    </citation>
    <scope>NUCLEOTIDE SEQUENCE</scope>
    <source>
        <tissue evidence="1">Shoot tissue taken approximately 20 cm above the soil surface</tissue>
    </source>
</reference>
<sequence>MTCFLVSITNSGAFLFKSKRCLSSKPLSLPS</sequence>
<organism evidence="1">
    <name type="scientific">Arundo donax</name>
    <name type="common">Giant reed</name>
    <name type="synonym">Donax arundinaceus</name>
    <dbReference type="NCBI Taxonomy" id="35708"/>
    <lineage>
        <taxon>Eukaryota</taxon>
        <taxon>Viridiplantae</taxon>
        <taxon>Streptophyta</taxon>
        <taxon>Embryophyta</taxon>
        <taxon>Tracheophyta</taxon>
        <taxon>Spermatophyta</taxon>
        <taxon>Magnoliopsida</taxon>
        <taxon>Liliopsida</taxon>
        <taxon>Poales</taxon>
        <taxon>Poaceae</taxon>
        <taxon>PACMAD clade</taxon>
        <taxon>Arundinoideae</taxon>
        <taxon>Arundineae</taxon>
        <taxon>Arundo</taxon>
    </lineage>
</organism>
<reference evidence="1" key="1">
    <citation type="submission" date="2014-09" db="EMBL/GenBank/DDBJ databases">
        <authorList>
            <person name="Magalhaes I.L.F."/>
            <person name="Oliveira U."/>
            <person name="Santos F.R."/>
            <person name="Vidigal T.H.D.A."/>
            <person name="Brescovit A.D."/>
            <person name="Santos A.J."/>
        </authorList>
    </citation>
    <scope>NUCLEOTIDE SEQUENCE</scope>
    <source>
        <tissue evidence="1">Shoot tissue taken approximately 20 cm above the soil surface</tissue>
    </source>
</reference>
<evidence type="ECO:0000313" key="1">
    <source>
        <dbReference type="EMBL" id="JAD60875.1"/>
    </source>
</evidence>
<dbReference type="EMBL" id="GBRH01237020">
    <property type="protein sequence ID" value="JAD60875.1"/>
    <property type="molecule type" value="Transcribed_RNA"/>
</dbReference>
<name>A0A0A9BI19_ARUDO</name>
<proteinExistence type="predicted"/>